<dbReference type="AlphaFoldDB" id="A0A7Y0R150"/>
<protein>
    <submittedName>
        <fullName evidence="1">Baseplate protein</fullName>
    </submittedName>
</protein>
<evidence type="ECO:0000313" key="3">
    <source>
        <dbReference type="Proteomes" id="UP000532247"/>
    </source>
</evidence>
<evidence type="ECO:0000313" key="4">
    <source>
        <dbReference type="Proteomes" id="UP000565155"/>
    </source>
</evidence>
<evidence type="ECO:0000313" key="1">
    <source>
        <dbReference type="EMBL" id="NMR76071.1"/>
    </source>
</evidence>
<sequence>MSKLSRLSAENIEDDILRAHFFAIVMEYVNRSGNTDLFEYTIRLDEVYRADLVSYRAYATVELDWLVSLVCDVDDPMNPLPVGETIKLPPASWVRRSMRQFMDEMGL</sequence>
<comment type="caution">
    <text evidence="1">The sequence shown here is derived from an EMBL/GenBank/DDBJ whole genome shotgun (WGS) entry which is preliminary data.</text>
</comment>
<proteinExistence type="predicted"/>
<dbReference type="Proteomes" id="UP000565155">
    <property type="component" value="Unassembled WGS sequence"/>
</dbReference>
<reference evidence="1 4" key="2">
    <citation type="submission" date="2020-04" db="EMBL/GenBank/DDBJ databases">
        <title>Whole-genome sequencing of Vibrio spp. from China reveals different genetic environments of blaCTX-M-14 among diverse lineages.</title>
        <authorList>
            <person name="Zheng Z."/>
            <person name="Ye L."/>
            <person name="Chen S."/>
        </authorList>
    </citation>
    <scope>NUCLEOTIDE SEQUENCE [LARGE SCALE GENOMIC DNA]</scope>
    <source>
        <strain evidence="1 4">Vb1636</strain>
    </source>
</reference>
<dbReference type="EMBL" id="JABCMA010000035">
    <property type="protein sequence ID" value="NMR76071.1"/>
    <property type="molecule type" value="Genomic_DNA"/>
</dbReference>
<accession>A0A7Y0R150</accession>
<dbReference type="EMBL" id="VTYF01000022">
    <property type="protein sequence ID" value="NOI11764.1"/>
    <property type="molecule type" value="Genomic_DNA"/>
</dbReference>
<dbReference type="Proteomes" id="UP000532247">
    <property type="component" value="Unassembled WGS sequence"/>
</dbReference>
<evidence type="ECO:0000313" key="2">
    <source>
        <dbReference type="EMBL" id="NOI11764.1"/>
    </source>
</evidence>
<reference evidence="2 3" key="1">
    <citation type="submission" date="2019-09" db="EMBL/GenBank/DDBJ databases">
        <title>Draft genome sequencing and comparative genomics of hatchery-associated Vibrios.</title>
        <authorList>
            <person name="Kehlet-Delgado H."/>
            <person name="Mueller R.S."/>
        </authorList>
    </citation>
    <scope>NUCLEOTIDE SEQUENCE [LARGE SCALE GENOMIC DNA]</scope>
    <source>
        <strain evidence="2 3">081416A</strain>
    </source>
</reference>
<organism evidence="1 4">
    <name type="scientific">Vibrio alginolyticus</name>
    <dbReference type="NCBI Taxonomy" id="663"/>
    <lineage>
        <taxon>Bacteria</taxon>
        <taxon>Pseudomonadati</taxon>
        <taxon>Pseudomonadota</taxon>
        <taxon>Gammaproteobacteria</taxon>
        <taxon>Vibrionales</taxon>
        <taxon>Vibrionaceae</taxon>
        <taxon>Vibrio</taxon>
    </lineage>
</organism>
<dbReference type="RefSeq" id="WP_024703879.1">
    <property type="nucleotide sequence ID" value="NZ_CP013486.1"/>
</dbReference>
<name>A0A7Y0R150_VIBAL</name>
<gene>
    <name evidence="2" type="ORF">F0254_23375</name>
    <name evidence="1" type="ORF">HKB35_20890</name>
</gene>